<name>A0A8X6N3R2_NEPPI</name>
<reference evidence="2" key="1">
    <citation type="submission" date="2020-08" db="EMBL/GenBank/DDBJ databases">
        <title>Multicomponent nature underlies the extraordinary mechanical properties of spider dragline silk.</title>
        <authorList>
            <person name="Kono N."/>
            <person name="Nakamura H."/>
            <person name="Mori M."/>
            <person name="Yoshida Y."/>
            <person name="Ohtoshi R."/>
            <person name="Malay A.D."/>
            <person name="Moran D.A.P."/>
            <person name="Tomita M."/>
            <person name="Numata K."/>
            <person name="Arakawa K."/>
        </authorList>
    </citation>
    <scope>NUCLEOTIDE SEQUENCE</scope>
</reference>
<dbReference type="AlphaFoldDB" id="A0A8X6N3R2"/>
<evidence type="ECO:0000256" key="1">
    <source>
        <dbReference type="SAM" id="MobiDB-lite"/>
    </source>
</evidence>
<sequence length="171" mass="19444">MSQLLGEGRPINKNIFHLFFLSTCFFFSQIPHHELLTILTDGWTGRFLFGSNKTDRTEVEKKIVNLDGDSDEFQRGSEASRRGARVTRGPLISRDSLINWLPCVTRTALLERKFGNDAADALKKKTCQDKWSRNRNGERQQQQKKKKDVNSTTLCGMSEPLKSKRNPISGG</sequence>
<protein>
    <submittedName>
        <fullName evidence="2">Uncharacterized protein</fullName>
    </submittedName>
</protein>
<feature type="region of interest" description="Disordered" evidence="1">
    <location>
        <begin position="130"/>
        <end position="171"/>
    </location>
</feature>
<dbReference type="OrthoDB" id="10489388at2759"/>
<evidence type="ECO:0000313" key="3">
    <source>
        <dbReference type="Proteomes" id="UP000887013"/>
    </source>
</evidence>
<proteinExistence type="predicted"/>
<dbReference type="Proteomes" id="UP000887013">
    <property type="component" value="Unassembled WGS sequence"/>
</dbReference>
<evidence type="ECO:0000313" key="2">
    <source>
        <dbReference type="EMBL" id="GFS92388.1"/>
    </source>
</evidence>
<gene>
    <name evidence="2" type="ORF">NPIL_540191</name>
</gene>
<accession>A0A8X6N3R2</accession>
<keyword evidence="3" id="KW-1185">Reference proteome</keyword>
<comment type="caution">
    <text evidence="2">The sequence shown here is derived from an EMBL/GenBank/DDBJ whole genome shotgun (WGS) entry which is preliminary data.</text>
</comment>
<organism evidence="2 3">
    <name type="scientific">Nephila pilipes</name>
    <name type="common">Giant wood spider</name>
    <name type="synonym">Nephila maculata</name>
    <dbReference type="NCBI Taxonomy" id="299642"/>
    <lineage>
        <taxon>Eukaryota</taxon>
        <taxon>Metazoa</taxon>
        <taxon>Ecdysozoa</taxon>
        <taxon>Arthropoda</taxon>
        <taxon>Chelicerata</taxon>
        <taxon>Arachnida</taxon>
        <taxon>Araneae</taxon>
        <taxon>Araneomorphae</taxon>
        <taxon>Entelegynae</taxon>
        <taxon>Araneoidea</taxon>
        <taxon>Nephilidae</taxon>
        <taxon>Nephila</taxon>
    </lineage>
</organism>
<dbReference type="EMBL" id="BMAW01053682">
    <property type="protein sequence ID" value="GFS92388.1"/>
    <property type="molecule type" value="Genomic_DNA"/>
</dbReference>